<dbReference type="Pfam" id="PF01582">
    <property type="entry name" value="TIR"/>
    <property type="match status" value="1"/>
</dbReference>
<dbReference type="Gene3D" id="3.40.50.10140">
    <property type="entry name" value="Toll/interleukin-1 receptor homology (TIR) domain"/>
    <property type="match status" value="1"/>
</dbReference>
<evidence type="ECO:0000313" key="8">
    <source>
        <dbReference type="Proteomes" id="UP000828390"/>
    </source>
</evidence>
<reference evidence="7" key="2">
    <citation type="submission" date="2020-11" db="EMBL/GenBank/DDBJ databases">
        <authorList>
            <person name="McCartney M.A."/>
            <person name="Auch B."/>
            <person name="Kono T."/>
            <person name="Mallez S."/>
            <person name="Becker A."/>
            <person name="Gohl D.M."/>
            <person name="Silverstein K.A.T."/>
            <person name="Koren S."/>
            <person name="Bechman K.B."/>
            <person name="Herman A."/>
            <person name="Abrahante J.E."/>
            <person name="Garbe J."/>
        </authorList>
    </citation>
    <scope>NUCLEOTIDE SEQUENCE</scope>
    <source>
        <strain evidence="7">Duluth1</strain>
        <tissue evidence="7">Whole animal</tissue>
    </source>
</reference>
<accession>A0A9D4CP37</accession>
<evidence type="ECO:0000256" key="3">
    <source>
        <dbReference type="ARBA" id="ARBA00022729"/>
    </source>
</evidence>
<comment type="subcellular location">
    <subcellularLocation>
        <location evidence="1">Membrane</location>
    </subcellularLocation>
</comment>
<dbReference type="InterPro" id="IPR035897">
    <property type="entry name" value="Toll_tir_struct_dom_sf"/>
</dbReference>
<dbReference type="SUPFAM" id="SSF52200">
    <property type="entry name" value="Toll/Interleukin receptor TIR domain"/>
    <property type="match status" value="1"/>
</dbReference>
<sequence length="113" mass="13241">MRLNIRDRDFPLGEVNALNILEAISASRKTILLLSRHFIKDKWCKFEMNIAIMEGIQTKRPVCVIVYLEDIPLRFLPKEISRLLQDATVLDFPNDEHFPQNVFWQSLENAISE</sequence>
<dbReference type="PROSITE" id="PS50104">
    <property type="entry name" value="TIR"/>
    <property type="match status" value="1"/>
</dbReference>
<keyword evidence="8" id="KW-1185">Reference proteome</keyword>
<comment type="caution">
    <text evidence="7">The sequence shown here is derived from an EMBL/GenBank/DDBJ whole genome shotgun (WGS) entry which is preliminary data.</text>
</comment>
<dbReference type="GO" id="GO:0007165">
    <property type="term" value="P:signal transduction"/>
    <property type="evidence" value="ECO:0007669"/>
    <property type="project" value="InterPro"/>
</dbReference>
<evidence type="ECO:0000256" key="1">
    <source>
        <dbReference type="ARBA" id="ARBA00004370"/>
    </source>
</evidence>
<dbReference type="Proteomes" id="UP000828390">
    <property type="component" value="Unassembled WGS sequence"/>
</dbReference>
<dbReference type="PANTHER" id="PTHR24365">
    <property type="entry name" value="TOLL-LIKE RECEPTOR"/>
    <property type="match status" value="1"/>
</dbReference>
<keyword evidence="3" id="KW-0732">Signal</keyword>
<keyword evidence="2" id="KW-0812">Transmembrane</keyword>
<organism evidence="7 8">
    <name type="scientific">Dreissena polymorpha</name>
    <name type="common">Zebra mussel</name>
    <name type="synonym">Mytilus polymorpha</name>
    <dbReference type="NCBI Taxonomy" id="45954"/>
    <lineage>
        <taxon>Eukaryota</taxon>
        <taxon>Metazoa</taxon>
        <taxon>Spiralia</taxon>
        <taxon>Lophotrochozoa</taxon>
        <taxon>Mollusca</taxon>
        <taxon>Bivalvia</taxon>
        <taxon>Autobranchia</taxon>
        <taxon>Heteroconchia</taxon>
        <taxon>Euheterodonta</taxon>
        <taxon>Imparidentia</taxon>
        <taxon>Neoheterodontei</taxon>
        <taxon>Myida</taxon>
        <taxon>Dreissenoidea</taxon>
        <taxon>Dreissenidae</taxon>
        <taxon>Dreissena</taxon>
    </lineage>
</organism>
<evidence type="ECO:0000256" key="5">
    <source>
        <dbReference type="ARBA" id="ARBA00023136"/>
    </source>
</evidence>
<dbReference type="GO" id="GO:0005886">
    <property type="term" value="C:plasma membrane"/>
    <property type="evidence" value="ECO:0007669"/>
    <property type="project" value="TreeGrafter"/>
</dbReference>
<proteinExistence type="predicted"/>
<evidence type="ECO:0000256" key="4">
    <source>
        <dbReference type="ARBA" id="ARBA00022989"/>
    </source>
</evidence>
<evidence type="ECO:0000256" key="2">
    <source>
        <dbReference type="ARBA" id="ARBA00022692"/>
    </source>
</evidence>
<dbReference type="GO" id="GO:0038023">
    <property type="term" value="F:signaling receptor activity"/>
    <property type="evidence" value="ECO:0007669"/>
    <property type="project" value="TreeGrafter"/>
</dbReference>
<feature type="domain" description="TIR" evidence="6">
    <location>
        <begin position="1"/>
        <end position="111"/>
    </location>
</feature>
<gene>
    <name evidence="7" type="ORF">DPMN_054121</name>
</gene>
<keyword evidence="5" id="KW-0472">Membrane</keyword>
<keyword evidence="4" id="KW-1133">Transmembrane helix</keyword>
<dbReference type="AlphaFoldDB" id="A0A9D4CP37"/>
<dbReference type="PANTHER" id="PTHR24365:SF541">
    <property type="entry name" value="PROTEIN TOLL-RELATED"/>
    <property type="match status" value="1"/>
</dbReference>
<dbReference type="InterPro" id="IPR000157">
    <property type="entry name" value="TIR_dom"/>
</dbReference>
<evidence type="ECO:0000313" key="7">
    <source>
        <dbReference type="EMBL" id="KAH3728174.1"/>
    </source>
</evidence>
<dbReference type="EMBL" id="JAIWYP010000012">
    <property type="protein sequence ID" value="KAH3728174.1"/>
    <property type="molecule type" value="Genomic_DNA"/>
</dbReference>
<name>A0A9D4CP37_DREPO</name>
<protein>
    <recommendedName>
        <fullName evidence="6">TIR domain-containing protein</fullName>
    </recommendedName>
</protein>
<evidence type="ECO:0000259" key="6">
    <source>
        <dbReference type="PROSITE" id="PS50104"/>
    </source>
</evidence>
<reference evidence="7" key="1">
    <citation type="journal article" date="2019" name="bioRxiv">
        <title>The Genome of the Zebra Mussel, Dreissena polymorpha: A Resource for Invasive Species Research.</title>
        <authorList>
            <person name="McCartney M.A."/>
            <person name="Auch B."/>
            <person name="Kono T."/>
            <person name="Mallez S."/>
            <person name="Zhang Y."/>
            <person name="Obille A."/>
            <person name="Becker A."/>
            <person name="Abrahante J.E."/>
            <person name="Garbe J."/>
            <person name="Badalamenti J.P."/>
            <person name="Herman A."/>
            <person name="Mangelson H."/>
            <person name="Liachko I."/>
            <person name="Sullivan S."/>
            <person name="Sone E.D."/>
            <person name="Koren S."/>
            <person name="Silverstein K.A.T."/>
            <person name="Beckman K.B."/>
            <person name="Gohl D.M."/>
        </authorList>
    </citation>
    <scope>NUCLEOTIDE SEQUENCE</scope>
    <source>
        <strain evidence="7">Duluth1</strain>
        <tissue evidence="7">Whole animal</tissue>
    </source>
</reference>